<dbReference type="Pfam" id="PF00569">
    <property type="entry name" value="ZZ"/>
    <property type="match status" value="1"/>
</dbReference>
<dbReference type="GO" id="GO:0008270">
    <property type="term" value="F:zinc ion binding"/>
    <property type="evidence" value="ECO:0007669"/>
    <property type="project" value="UniProtKB-KW"/>
</dbReference>
<dbReference type="Gene3D" id="1.10.238.10">
    <property type="entry name" value="EF-hand"/>
    <property type="match status" value="2"/>
</dbReference>
<evidence type="ECO:0000256" key="4">
    <source>
        <dbReference type="PROSITE-ProRule" id="PRU00228"/>
    </source>
</evidence>
<keyword evidence="1" id="KW-0479">Metal-binding</keyword>
<feature type="compositionally biased region" description="Basic and acidic residues" evidence="5">
    <location>
        <begin position="641"/>
        <end position="656"/>
    </location>
</feature>
<feature type="compositionally biased region" description="Polar residues" evidence="5">
    <location>
        <begin position="629"/>
        <end position="640"/>
    </location>
</feature>
<dbReference type="Gene3D" id="3.30.60.90">
    <property type="match status" value="1"/>
</dbReference>
<evidence type="ECO:0000256" key="3">
    <source>
        <dbReference type="ARBA" id="ARBA00022833"/>
    </source>
</evidence>
<dbReference type="InterPro" id="IPR043145">
    <property type="entry name" value="Znf_ZZ_sf"/>
</dbReference>
<dbReference type="PANTHER" id="PTHR12268:SF27">
    <property type="entry name" value="DYSTROBREVIN, ISOFORM F"/>
    <property type="match status" value="1"/>
</dbReference>
<feature type="region of interest" description="Disordered" evidence="5">
    <location>
        <begin position="348"/>
        <end position="422"/>
    </location>
</feature>
<keyword evidence="2 4" id="KW-0863">Zinc-finger</keyword>
<feature type="region of interest" description="Disordered" evidence="5">
    <location>
        <begin position="629"/>
        <end position="682"/>
    </location>
</feature>
<dbReference type="InterPro" id="IPR050774">
    <property type="entry name" value="KCMF1/Dystrophin"/>
</dbReference>
<dbReference type="PANTHER" id="PTHR12268">
    <property type="entry name" value="E3 UBIQUITIN-PROTEIN LIGASE KCMF1"/>
    <property type="match status" value="1"/>
</dbReference>
<dbReference type="GO" id="GO:0099536">
    <property type="term" value="P:synaptic signaling"/>
    <property type="evidence" value="ECO:0007669"/>
    <property type="project" value="TreeGrafter"/>
</dbReference>
<proteinExistence type="predicted"/>
<keyword evidence="3" id="KW-0862">Zinc</keyword>
<accession>A0A7M5UZ93</accession>
<dbReference type="EnsemblMetazoa" id="CLYHEMT008493.1">
    <property type="protein sequence ID" value="CLYHEMP008493.1"/>
    <property type="gene ID" value="CLYHEMG008493"/>
</dbReference>
<feature type="compositionally biased region" description="Polar residues" evidence="5">
    <location>
        <begin position="359"/>
        <end position="369"/>
    </location>
</feature>
<feature type="compositionally biased region" description="Polar residues" evidence="5">
    <location>
        <begin position="376"/>
        <end position="401"/>
    </location>
</feature>
<dbReference type="SMART" id="SM00291">
    <property type="entry name" value="ZnF_ZZ"/>
    <property type="match status" value="1"/>
</dbReference>
<dbReference type="SUPFAM" id="SSF57850">
    <property type="entry name" value="RING/U-box"/>
    <property type="match status" value="1"/>
</dbReference>
<dbReference type="InterPro" id="IPR000433">
    <property type="entry name" value="Znf_ZZ"/>
</dbReference>
<dbReference type="GO" id="GO:0045202">
    <property type="term" value="C:synapse"/>
    <property type="evidence" value="ECO:0007669"/>
    <property type="project" value="TreeGrafter"/>
</dbReference>
<reference evidence="7" key="1">
    <citation type="submission" date="2021-01" db="UniProtKB">
        <authorList>
            <consortium name="EnsemblMetazoa"/>
        </authorList>
    </citation>
    <scope>IDENTIFICATION</scope>
</reference>
<dbReference type="Pfam" id="PF09068">
    <property type="entry name" value="EF-hand_2"/>
    <property type="match status" value="1"/>
</dbReference>
<organism evidence="7 8">
    <name type="scientific">Clytia hemisphaerica</name>
    <dbReference type="NCBI Taxonomy" id="252671"/>
    <lineage>
        <taxon>Eukaryota</taxon>
        <taxon>Metazoa</taxon>
        <taxon>Cnidaria</taxon>
        <taxon>Hydrozoa</taxon>
        <taxon>Hydroidolina</taxon>
        <taxon>Leptothecata</taxon>
        <taxon>Obeliida</taxon>
        <taxon>Clytiidae</taxon>
        <taxon>Clytia</taxon>
    </lineage>
</organism>
<evidence type="ECO:0000259" key="6">
    <source>
        <dbReference type="PROSITE" id="PS50135"/>
    </source>
</evidence>
<feature type="domain" description="ZZ-type" evidence="6">
    <location>
        <begin position="253"/>
        <end position="309"/>
    </location>
</feature>
<evidence type="ECO:0000313" key="7">
    <source>
        <dbReference type="EnsemblMetazoa" id="CLYHEMP008493.1"/>
    </source>
</evidence>
<evidence type="ECO:0000313" key="8">
    <source>
        <dbReference type="Proteomes" id="UP000594262"/>
    </source>
</evidence>
<dbReference type="OrthoDB" id="6019271at2759"/>
<dbReference type="Pfam" id="PF09069">
    <property type="entry name" value="EF-hand_3"/>
    <property type="match status" value="1"/>
</dbReference>
<dbReference type="Proteomes" id="UP000594262">
    <property type="component" value="Unplaced"/>
</dbReference>
<feature type="region of interest" description="Disordered" evidence="5">
    <location>
        <begin position="552"/>
        <end position="584"/>
    </location>
</feature>
<dbReference type="SUPFAM" id="SSF47473">
    <property type="entry name" value="EF-hand"/>
    <property type="match status" value="2"/>
</dbReference>
<keyword evidence="8" id="KW-1185">Reference proteome</keyword>
<evidence type="ECO:0000256" key="2">
    <source>
        <dbReference type="ARBA" id="ARBA00022771"/>
    </source>
</evidence>
<name>A0A7M5UZ93_9CNID</name>
<evidence type="ECO:0000256" key="1">
    <source>
        <dbReference type="ARBA" id="ARBA00022723"/>
    </source>
</evidence>
<dbReference type="InterPro" id="IPR015154">
    <property type="entry name" value="EF-hand_dom_typ2"/>
</dbReference>
<sequence>MNSPALYHRNNSMNGTLTKDHTNALKKFLLDMRNKNFDDIKLATYRTAAKVFFIQKTSKIYLVDIYNIIEAFRENGLNTLDSKDEIDEPRLECIIASIYYSLYKRLPATQDIDVEKSILILTQWIMHAYDSDGVGRIRVLSVKTALSTLCEGRMVDKFRYIFTQISESNGVLNMAKLDHYLRDLLTLPSAVGEEPNFGYSDAILDSFFHPNGPLDRNTTKLDEFLDVFLSEKSNGILFWLHMLNKISKASQAEHETQCKGCGIKNFSGLRYKCMECYSYNMCQDCYWRDRITGTHKVEHTSREFSTWNKNDRGTSVRKKLLCAPTKSQHQRLPNYPKEPELNKTLDMSNIVPPLPSEPNSPMSTLQRTPRTPRMMNGSNSQYSTLQRGMSGGQQSQFSTLQRNRKTSDGQYSGPPSPMSNMPRNDDEHALIVMYAQKLATARNEQEANLRNKKLSTSSEPSNQQKEILTNLEEKNRSLLNEIRKLKQEHEEAVKNAQQMGCDPNLLTELRVLRQRKDELEMRMSALQETRRELMVQLEGLMKLLKNHEISTTPRQMRRTGGGDNPRDTNDFRSPKTSGTSTLMRGVNGDVKEAFGKTSTIKENQDLRVDLMSAVDDVTSAMATVVTELANNRGSSSSTMEPHNEENDNVGERDERMSWSINGQTNRNSNSVVTSSNTQVSVY</sequence>
<feature type="compositionally biased region" description="Basic and acidic residues" evidence="5">
    <location>
        <begin position="564"/>
        <end position="573"/>
    </location>
</feature>
<feature type="compositionally biased region" description="Low complexity" evidence="5">
    <location>
        <begin position="663"/>
        <end position="682"/>
    </location>
</feature>
<dbReference type="GO" id="GO:0005886">
    <property type="term" value="C:plasma membrane"/>
    <property type="evidence" value="ECO:0007669"/>
    <property type="project" value="TreeGrafter"/>
</dbReference>
<dbReference type="CDD" id="cd16244">
    <property type="entry name" value="EFh_DTN"/>
    <property type="match status" value="1"/>
</dbReference>
<dbReference type="InterPro" id="IPR015153">
    <property type="entry name" value="EF-hand_dom_typ1"/>
</dbReference>
<evidence type="ECO:0000256" key="5">
    <source>
        <dbReference type="SAM" id="MobiDB-lite"/>
    </source>
</evidence>
<protein>
    <recommendedName>
        <fullName evidence="6">ZZ-type domain-containing protein</fullName>
    </recommendedName>
</protein>
<dbReference type="AlphaFoldDB" id="A0A7M5UZ93"/>
<dbReference type="PROSITE" id="PS50135">
    <property type="entry name" value="ZF_ZZ_2"/>
    <property type="match status" value="1"/>
</dbReference>
<feature type="compositionally biased region" description="Polar residues" evidence="5">
    <location>
        <begin position="454"/>
        <end position="464"/>
    </location>
</feature>
<dbReference type="InterPro" id="IPR011992">
    <property type="entry name" value="EF-hand-dom_pair"/>
</dbReference>
<feature type="region of interest" description="Disordered" evidence="5">
    <location>
        <begin position="442"/>
        <end position="464"/>
    </location>
</feature>
<dbReference type="PROSITE" id="PS01357">
    <property type="entry name" value="ZF_ZZ_1"/>
    <property type="match status" value="1"/>
</dbReference>